<dbReference type="InterPro" id="IPR028082">
    <property type="entry name" value="Peripla_BP_I"/>
</dbReference>
<evidence type="ECO:0000256" key="1">
    <source>
        <dbReference type="ARBA" id="ARBA00023015"/>
    </source>
</evidence>
<dbReference type="InterPro" id="IPR000843">
    <property type="entry name" value="HTH_LacI"/>
</dbReference>
<dbReference type="Gene3D" id="3.40.50.2300">
    <property type="match status" value="2"/>
</dbReference>
<evidence type="ECO:0000256" key="2">
    <source>
        <dbReference type="ARBA" id="ARBA00023125"/>
    </source>
</evidence>
<dbReference type="PROSITE" id="PS50932">
    <property type="entry name" value="HTH_LACI_2"/>
    <property type="match status" value="1"/>
</dbReference>
<dbReference type="CDD" id="cd06267">
    <property type="entry name" value="PBP1_LacI_sugar_binding-like"/>
    <property type="match status" value="1"/>
</dbReference>
<dbReference type="InterPro" id="IPR010982">
    <property type="entry name" value="Lambda_DNA-bd_dom_sf"/>
</dbReference>
<evidence type="ECO:0000313" key="6">
    <source>
        <dbReference type="Proteomes" id="UP000280696"/>
    </source>
</evidence>
<dbReference type="GO" id="GO:0000976">
    <property type="term" value="F:transcription cis-regulatory region binding"/>
    <property type="evidence" value="ECO:0007669"/>
    <property type="project" value="TreeGrafter"/>
</dbReference>
<keyword evidence="6" id="KW-1185">Reference proteome</keyword>
<protein>
    <submittedName>
        <fullName evidence="5">LacI family transcriptional regulator</fullName>
    </submittedName>
</protein>
<evidence type="ECO:0000256" key="3">
    <source>
        <dbReference type="ARBA" id="ARBA00023163"/>
    </source>
</evidence>
<dbReference type="GO" id="GO:0003700">
    <property type="term" value="F:DNA-binding transcription factor activity"/>
    <property type="evidence" value="ECO:0007669"/>
    <property type="project" value="TreeGrafter"/>
</dbReference>
<dbReference type="AlphaFoldDB" id="A0A3A9AT59"/>
<evidence type="ECO:0000259" key="4">
    <source>
        <dbReference type="PROSITE" id="PS50932"/>
    </source>
</evidence>
<dbReference type="PANTHER" id="PTHR30146">
    <property type="entry name" value="LACI-RELATED TRANSCRIPTIONAL REPRESSOR"/>
    <property type="match status" value="1"/>
</dbReference>
<feature type="domain" description="HTH lacI-type" evidence="4">
    <location>
        <begin position="1"/>
        <end position="55"/>
    </location>
</feature>
<organism evidence="5 6">
    <name type="scientific">Parablautia intestinalis</name>
    <dbReference type="NCBI Taxonomy" id="2320100"/>
    <lineage>
        <taxon>Bacteria</taxon>
        <taxon>Bacillati</taxon>
        <taxon>Bacillota</taxon>
        <taxon>Clostridia</taxon>
        <taxon>Lachnospirales</taxon>
        <taxon>Lachnospiraceae</taxon>
        <taxon>Parablautia</taxon>
    </lineage>
</organism>
<comment type="caution">
    <text evidence="5">The sequence shown here is derived from an EMBL/GenBank/DDBJ whole genome shotgun (WGS) entry which is preliminary data.</text>
</comment>
<keyword evidence="3" id="KW-0804">Transcription</keyword>
<dbReference type="Pfam" id="PF00356">
    <property type="entry name" value="LacI"/>
    <property type="match status" value="1"/>
</dbReference>
<dbReference type="Pfam" id="PF00532">
    <property type="entry name" value="Peripla_BP_1"/>
    <property type="match status" value="1"/>
</dbReference>
<dbReference type="PRINTS" id="PR00036">
    <property type="entry name" value="HTHLACI"/>
</dbReference>
<dbReference type="SUPFAM" id="SSF53822">
    <property type="entry name" value="Periplasmic binding protein-like I"/>
    <property type="match status" value="1"/>
</dbReference>
<dbReference type="Gene3D" id="1.10.260.40">
    <property type="entry name" value="lambda repressor-like DNA-binding domains"/>
    <property type="match status" value="1"/>
</dbReference>
<proteinExistence type="predicted"/>
<keyword evidence="1" id="KW-0805">Transcription regulation</keyword>
<dbReference type="PROSITE" id="PS00356">
    <property type="entry name" value="HTH_LACI_1"/>
    <property type="match status" value="1"/>
</dbReference>
<name>A0A3A9AT59_9FIRM</name>
<evidence type="ECO:0000313" key="5">
    <source>
        <dbReference type="EMBL" id="RKI90741.1"/>
    </source>
</evidence>
<dbReference type="EMBL" id="RAYQ01000013">
    <property type="protein sequence ID" value="RKI90741.1"/>
    <property type="molecule type" value="Genomic_DNA"/>
</dbReference>
<dbReference type="OrthoDB" id="9784962at2"/>
<dbReference type="SMART" id="SM00354">
    <property type="entry name" value="HTH_LACI"/>
    <property type="match status" value="1"/>
</dbReference>
<accession>A0A3A9AT59</accession>
<dbReference type="CDD" id="cd01392">
    <property type="entry name" value="HTH_LacI"/>
    <property type="match status" value="1"/>
</dbReference>
<reference evidence="5 6" key="1">
    <citation type="submission" date="2018-09" db="EMBL/GenBank/DDBJ databases">
        <title>Murine metabolic-syndrome-specific gut microbial biobank.</title>
        <authorList>
            <person name="Liu C."/>
        </authorList>
    </citation>
    <scope>NUCLEOTIDE SEQUENCE [LARGE SCALE GENOMIC DNA]</scope>
    <source>
        <strain evidence="5 6">0.1xD8-82</strain>
    </source>
</reference>
<dbReference type="PANTHER" id="PTHR30146:SF109">
    <property type="entry name" value="HTH-TYPE TRANSCRIPTIONAL REGULATOR GALS"/>
    <property type="match status" value="1"/>
</dbReference>
<sequence>MNIYDIAKLAGVSIATVSRVVNDSPNVNDKTKEKVRKVMEENHYMPNEFARGLGRSFVKAVGLVCPAISDDYMAKAVACLEKRLREHGYDCILHCSGYDKEDKRQAVGMILKKRIDALMLIGSNFAGGKEEDTSYICEAARQIPVFMINGYVEGENIYGILADDYQAVYDATEELIFAGKRRILFLSNSDSFSAMQKRKGYEDAHKNHGLPILEELNICVENTINGTKDQLLLRRDLAFDGVIATEDGLAVGALKYAKATGISVPEEISVVGYNNSELSISCEPELTTVDARGEILCKTAVDSMMTLLEGKRINSKTIIKCHLVKRHTTDF</sequence>
<dbReference type="Proteomes" id="UP000280696">
    <property type="component" value="Unassembled WGS sequence"/>
</dbReference>
<dbReference type="InterPro" id="IPR001761">
    <property type="entry name" value="Peripla_BP/Lac1_sug-bd_dom"/>
</dbReference>
<dbReference type="SUPFAM" id="SSF47413">
    <property type="entry name" value="lambda repressor-like DNA-binding domains"/>
    <property type="match status" value="1"/>
</dbReference>
<keyword evidence="2" id="KW-0238">DNA-binding</keyword>
<gene>
    <name evidence="5" type="ORF">D7V94_12830</name>
</gene>